<dbReference type="CDD" id="cd01347">
    <property type="entry name" value="ligand_gated_channel"/>
    <property type="match status" value="1"/>
</dbReference>
<evidence type="ECO:0000256" key="1">
    <source>
        <dbReference type="ARBA" id="ARBA00004571"/>
    </source>
</evidence>
<dbReference type="InterPro" id="IPR037066">
    <property type="entry name" value="Plug_dom_sf"/>
</dbReference>
<feature type="compositionally biased region" description="Polar residues" evidence="12">
    <location>
        <begin position="136"/>
        <end position="158"/>
    </location>
</feature>
<dbReference type="PROSITE" id="PS52016">
    <property type="entry name" value="TONB_DEPENDENT_REC_3"/>
    <property type="match status" value="1"/>
</dbReference>
<comment type="similarity">
    <text evidence="10 11">Belongs to the TonB-dependent receptor family.</text>
</comment>
<comment type="caution">
    <text evidence="14">The sequence shown here is derived from an EMBL/GenBank/DDBJ whole genome shotgun (WGS) entry which is preliminary data.</text>
</comment>
<keyword evidence="8 10" id="KW-0472">Membrane</keyword>
<keyword evidence="7 11" id="KW-0798">TonB box</keyword>
<keyword evidence="5 10" id="KW-0812">Transmembrane</keyword>
<dbReference type="SUPFAM" id="SSF56935">
    <property type="entry name" value="Porins"/>
    <property type="match status" value="1"/>
</dbReference>
<accession>A0A2G4YMM6</accession>
<keyword evidence="6" id="KW-0408">Iron</keyword>
<dbReference type="OrthoDB" id="7051241at2"/>
<organism evidence="14 15">
    <name type="scientific">Paremcibacter congregatus</name>
    <dbReference type="NCBI Taxonomy" id="2043170"/>
    <lineage>
        <taxon>Bacteria</taxon>
        <taxon>Pseudomonadati</taxon>
        <taxon>Pseudomonadota</taxon>
        <taxon>Alphaproteobacteria</taxon>
        <taxon>Emcibacterales</taxon>
        <taxon>Emcibacteraceae</taxon>
        <taxon>Paremcibacter</taxon>
    </lineage>
</organism>
<comment type="subcellular location">
    <subcellularLocation>
        <location evidence="1 10">Cell outer membrane</location>
        <topology evidence="1 10">Multi-pass membrane protein</topology>
    </subcellularLocation>
</comment>
<protein>
    <recommendedName>
        <fullName evidence="13">Secretin/TonB short N-terminal domain-containing protein</fullName>
    </recommendedName>
</protein>
<evidence type="ECO:0000256" key="6">
    <source>
        <dbReference type="ARBA" id="ARBA00023004"/>
    </source>
</evidence>
<dbReference type="PANTHER" id="PTHR47234:SF2">
    <property type="entry name" value="TONB-DEPENDENT RECEPTOR"/>
    <property type="match status" value="1"/>
</dbReference>
<proteinExistence type="inferred from homology"/>
<dbReference type="GO" id="GO:0009279">
    <property type="term" value="C:cell outer membrane"/>
    <property type="evidence" value="ECO:0007669"/>
    <property type="project" value="UniProtKB-SubCell"/>
</dbReference>
<feature type="region of interest" description="Disordered" evidence="12">
    <location>
        <begin position="136"/>
        <end position="160"/>
    </location>
</feature>
<feature type="domain" description="Secretin/TonB short N-terminal" evidence="13">
    <location>
        <begin position="65"/>
        <end position="116"/>
    </location>
</feature>
<evidence type="ECO:0000256" key="9">
    <source>
        <dbReference type="ARBA" id="ARBA00023237"/>
    </source>
</evidence>
<dbReference type="InterPro" id="IPR011662">
    <property type="entry name" value="Secretin/TonB_short_N"/>
</dbReference>
<keyword evidence="4" id="KW-0410">Iron transport</keyword>
<dbReference type="InterPro" id="IPR012910">
    <property type="entry name" value="Plug_dom"/>
</dbReference>
<evidence type="ECO:0000313" key="15">
    <source>
        <dbReference type="Proteomes" id="UP000229730"/>
    </source>
</evidence>
<evidence type="ECO:0000256" key="12">
    <source>
        <dbReference type="SAM" id="MobiDB-lite"/>
    </source>
</evidence>
<dbReference type="GO" id="GO:0006826">
    <property type="term" value="P:iron ion transport"/>
    <property type="evidence" value="ECO:0007669"/>
    <property type="project" value="UniProtKB-KW"/>
</dbReference>
<dbReference type="InterPro" id="IPR039426">
    <property type="entry name" value="TonB-dep_rcpt-like"/>
</dbReference>
<dbReference type="Gene3D" id="2.40.170.20">
    <property type="entry name" value="TonB-dependent receptor, beta-barrel domain"/>
    <property type="match status" value="1"/>
</dbReference>
<dbReference type="InterPro" id="IPR000531">
    <property type="entry name" value="Beta-barrel_TonB"/>
</dbReference>
<gene>
    <name evidence="14" type="ORF">CRD36_16530</name>
</gene>
<dbReference type="InterPro" id="IPR036942">
    <property type="entry name" value="Beta-barrel_TonB_sf"/>
</dbReference>
<name>A0A2G4YMM6_9PROT</name>
<keyword evidence="2 10" id="KW-0813">Transport</keyword>
<evidence type="ECO:0000256" key="2">
    <source>
        <dbReference type="ARBA" id="ARBA00022448"/>
    </source>
</evidence>
<dbReference type="Pfam" id="PF00593">
    <property type="entry name" value="TonB_dep_Rec_b-barrel"/>
    <property type="match status" value="1"/>
</dbReference>
<dbReference type="Proteomes" id="UP000229730">
    <property type="component" value="Unassembled WGS sequence"/>
</dbReference>
<dbReference type="Gene3D" id="2.170.130.10">
    <property type="entry name" value="TonB-dependent receptor, plug domain"/>
    <property type="match status" value="1"/>
</dbReference>
<evidence type="ECO:0000256" key="3">
    <source>
        <dbReference type="ARBA" id="ARBA00022452"/>
    </source>
</evidence>
<evidence type="ECO:0000256" key="5">
    <source>
        <dbReference type="ARBA" id="ARBA00022692"/>
    </source>
</evidence>
<sequence length="916" mass="98537">MENGIKKIASGPRMRSKFLGAVSAVVLSMTPYGVSAQAEEASQKIDIGAQSLQSALLKFSEQTDIVVVAPSALVKNKTAPKVVGNLPPYQALSRLLVGSGLKYARGADGEITIVSSADQIGIAANASSTQLAMYQNSEQQNDATSNSQDQAVRQTGNSQEEEDLMELQEIIVTGSHIRGAGAVGSKVFTYDRSEIDLQGFATLPDFMRSLPQNFNGGFSESTAAQFGGSSAASRGNLVMGSGVNLRGLGNTSTLVLLDGQRLSPAGSDGSFVDISMIPLAAIESIEVLADGASATYGSDAVGGVVNYKVRKDYDGAETRMRYGFATQGGLEEIQVGQTFGRAWDDGHALITGEYGSRDALDAKDRPFSEDAPEFNHLLPEHERYSIFATGGQKLADNLEVSTKAYFSRRDSARLVNQPRPAPLPPAIPFSSLTSATKQYGGTLGVTVDLGDTINNDWRIKVVGGYNRLDTNIETFEFAAQTVTGTTIRESETTSLDALADGTIFTLPGGKVKLAVGGHYREEDFFNPTAMTRFDRNVKAAFGELFVPLVGEDNRMPGVEKLEVSMALRYEDYSDFGNTTDPKIGVKWSPFEGLNLRGTYSTSFRAPLLTELDDSANFAFLLNATNAQGGSNVLVALAGDGNPALQPESADIWTAGFDFSPAALSGLNVSATYFSIEYKDRILAPPFISLFSILTDPTLAELIDLNAPDAETQAMIDRYGQFNFTTFIPPLRDFSDADAVFRGFVSNIARTETSGIDFSASYALETVDSGTFNFSVGGTYLLDFMQQVTASAPAQDALNVIQNPVDLRLNGGVSWTLEGFTASVRLSHIDGYTDNISDPDGVPVDSWTTTDLSLRYNTGDRFGGWLDNTSFVVSARNLFDQNPPFVQSLRQNSEVNYDPNAHSPEGRVLSFNIVKQW</sequence>
<dbReference type="AlphaFoldDB" id="A0A2G4YMM6"/>
<keyword evidence="3 10" id="KW-1134">Transmembrane beta strand</keyword>
<keyword evidence="9 10" id="KW-0998">Cell outer membrane</keyword>
<evidence type="ECO:0000256" key="8">
    <source>
        <dbReference type="ARBA" id="ARBA00023136"/>
    </source>
</evidence>
<dbReference type="EMBL" id="PDEM01000032">
    <property type="protein sequence ID" value="PHZ83571.1"/>
    <property type="molecule type" value="Genomic_DNA"/>
</dbReference>
<dbReference type="PANTHER" id="PTHR47234">
    <property type="match status" value="1"/>
</dbReference>
<evidence type="ECO:0000256" key="10">
    <source>
        <dbReference type="PROSITE-ProRule" id="PRU01360"/>
    </source>
</evidence>
<keyword evidence="4" id="KW-0406">Ion transport</keyword>
<evidence type="ECO:0000256" key="7">
    <source>
        <dbReference type="ARBA" id="ARBA00023077"/>
    </source>
</evidence>
<dbReference type="Gene3D" id="3.55.50.30">
    <property type="match status" value="1"/>
</dbReference>
<evidence type="ECO:0000256" key="11">
    <source>
        <dbReference type="RuleBase" id="RU003357"/>
    </source>
</evidence>
<evidence type="ECO:0000259" key="13">
    <source>
        <dbReference type="SMART" id="SM00965"/>
    </source>
</evidence>
<dbReference type="InParanoid" id="A0A2G4YMM6"/>
<reference evidence="14 15" key="1">
    <citation type="submission" date="2017-10" db="EMBL/GenBank/DDBJ databases">
        <title>Frigbacter circumglobatus gen. nov. sp. nov., isolated from sediment cultured in situ.</title>
        <authorList>
            <person name="Zhao Z."/>
        </authorList>
    </citation>
    <scope>NUCLEOTIDE SEQUENCE [LARGE SCALE GENOMIC DNA]</scope>
    <source>
        <strain evidence="14 15">ZYL</strain>
    </source>
</reference>
<keyword evidence="15" id="KW-1185">Reference proteome</keyword>
<evidence type="ECO:0000313" key="14">
    <source>
        <dbReference type="EMBL" id="PHZ83571.1"/>
    </source>
</evidence>
<dbReference type="SMART" id="SM00965">
    <property type="entry name" value="STN"/>
    <property type="match status" value="1"/>
</dbReference>
<dbReference type="Pfam" id="PF07715">
    <property type="entry name" value="Plug"/>
    <property type="match status" value="1"/>
</dbReference>
<evidence type="ECO:0000256" key="4">
    <source>
        <dbReference type="ARBA" id="ARBA00022496"/>
    </source>
</evidence>